<dbReference type="EMBL" id="JAINUF010000016">
    <property type="protein sequence ID" value="KAJ8340490.1"/>
    <property type="molecule type" value="Genomic_DNA"/>
</dbReference>
<dbReference type="Pfam" id="PF07679">
    <property type="entry name" value="I-set"/>
    <property type="match status" value="1"/>
</dbReference>
<evidence type="ECO:0000256" key="5">
    <source>
        <dbReference type="ARBA" id="ARBA00022777"/>
    </source>
</evidence>
<dbReference type="InterPro" id="IPR004166">
    <property type="entry name" value="a-kinase_dom"/>
</dbReference>
<evidence type="ECO:0000313" key="14">
    <source>
        <dbReference type="Proteomes" id="UP001152622"/>
    </source>
</evidence>
<dbReference type="InterPro" id="IPR036179">
    <property type="entry name" value="Ig-like_dom_sf"/>
</dbReference>
<dbReference type="SUPFAM" id="SSF48726">
    <property type="entry name" value="Immunoglobulin"/>
    <property type="match status" value="1"/>
</dbReference>
<keyword evidence="6" id="KW-1015">Disulfide bond</keyword>
<dbReference type="GO" id="GO:0005524">
    <property type="term" value="F:ATP binding"/>
    <property type="evidence" value="ECO:0007669"/>
    <property type="project" value="InterPro"/>
</dbReference>
<dbReference type="Pfam" id="PF02816">
    <property type="entry name" value="Alpha_kinase"/>
    <property type="match status" value="1"/>
</dbReference>
<feature type="compositionally biased region" description="Basic and acidic residues" evidence="10">
    <location>
        <begin position="682"/>
        <end position="704"/>
    </location>
</feature>
<keyword evidence="3" id="KW-0723">Serine/threonine-protein kinase</keyword>
<name>A0A9Q1EKK1_SYNKA</name>
<dbReference type="Gene3D" id="2.60.40.10">
    <property type="entry name" value="Immunoglobulins"/>
    <property type="match status" value="1"/>
</dbReference>
<protein>
    <recommendedName>
        <fullName evidence="2">non-specific serine/threonine protein kinase</fullName>
        <ecNumber evidence="2">2.7.11.1</ecNumber>
    </recommendedName>
</protein>
<evidence type="ECO:0000256" key="3">
    <source>
        <dbReference type="ARBA" id="ARBA00022527"/>
    </source>
</evidence>
<dbReference type="PROSITE" id="PS50835">
    <property type="entry name" value="IG_LIKE"/>
    <property type="match status" value="1"/>
</dbReference>
<dbReference type="GO" id="GO:0004674">
    <property type="term" value="F:protein serine/threonine kinase activity"/>
    <property type="evidence" value="ECO:0007669"/>
    <property type="project" value="UniProtKB-KW"/>
</dbReference>
<evidence type="ECO:0000256" key="8">
    <source>
        <dbReference type="ARBA" id="ARBA00047899"/>
    </source>
</evidence>
<gene>
    <name evidence="13" type="ORF">SKAU_G00351230</name>
</gene>
<feature type="region of interest" description="Disordered" evidence="10">
    <location>
        <begin position="555"/>
        <end position="704"/>
    </location>
</feature>
<evidence type="ECO:0000256" key="2">
    <source>
        <dbReference type="ARBA" id="ARBA00012513"/>
    </source>
</evidence>
<comment type="caution">
    <text evidence="13">The sequence shown here is derived from an EMBL/GenBank/DDBJ whole genome shotgun (WGS) entry which is preliminary data.</text>
</comment>
<keyword evidence="4" id="KW-0808">Transferase</keyword>
<feature type="domain" description="Ig-like" evidence="11">
    <location>
        <begin position="718"/>
        <end position="806"/>
    </location>
</feature>
<dbReference type="PANTHER" id="PTHR47091:SF1">
    <property type="entry name" value="ALPHA-PROTEIN KINASE 3"/>
    <property type="match status" value="1"/>
</dbReference>
<accession>A0A9Q1EKK1</accession>
<comment type="similarity">
    <text evidence="1">Belongs to the protein kinase superfamily. Alpha-type protein kinase family. ALPK subfamily.</text>
</comment>
<comment type="catalytic activity">
    <reaction evidence="9">
        <text>L-seryl-[protein] + ATP = O-phospho-L-seryl-[protein] + ADP + H(+)</text>
        <dbReference type="Rhea" id="RHEA:17989"/>
        <dbReference type="Rhea" id="RHEA-COMP:9863"/>
        <dbReference type="Rhea" id="RHEA-COMP:11604"/>
        <dbReference type="ChEBI" id="CHEBI:15378"/>
        <dbReference type="ChEBI" id="CHEBI:29999"/>
        <dbReference type="ChEBI" id="CHEBI:30616"/>
        <dbReference type="ChEBI" id="CHEBI:83421"/>
        <dbReference type="ChEBI" id="CHEBI:456216"/>
        <dbReference type="EC" id="2.7.11.1"/>
    </reaction>
</comment>
<organism evidence="13 14">
    <name type="scientific">Synaphobranchus kaupii</name>
    <name type="common">Kaup's arrowtooth eel</name>
    <dbReference type="NCBI Taxonomy" id="118154"/>
    <lineage>
        <taxon>Eukaryota</taxon>
        <taxon>Metazoa</taxon>
        <taxon>Chordata</taxon>
        <taxon>Craniata</taxon>
        <taxon>Vertebrata</taxon>
        <taxon>Euteleostomi</taxon>
        <taxon>Actinopterygii</taxon>
        <taxon>Neopterygii</taxon>
        <taxon>Teleostei</taxon>
        <taxon>Anguilliformes</taxon>
        <taxon>Synaphobranchidae</taxon>
        <taxon>Synaphobranchus</taxon>
    </lineage>
</organism>
<evidence type="ECO:0000256" key="1">
    <source>
        <dbReference type="ARBA" id="ARBA00008651"/>
    </source>
</evidence>
<dbReference type="InterPro" id="IPR007110">
    <property type="entry name" value="Ig-like_dom"/>
</dbReference>
<evidence type="ECO:0000256" key="4">
    <source>
        <dbReference type="ARBA" id="ARBA00022679"/>
    </source>
</evidence>
<comment type="catalytic activity">
    <reaction evidence="8">
        <text>L-threonyl-[protein] + ATP = O-phospho-L-threonyl-[protein] + ADP + H(+)</text>
        <dbReference type="Rhea" id="RHEA:46608"/>
        <dbReference type="Rhea" id="RHEA-COMP:11060"/>
        <dbReference type="Rhea" id="RHEA-COMP:11605"/>
        <dbReference type="ChEBI" id="CHEBI:15378"/>
        <dbReference type="ChEBI" id="CHEBI:30013"/>
        <dbReference type="ChEBI" id="CHEBI:30616"/>
        <dbReference type="ChEBI" id="CHEBI:61977"/>
        <dbReference type="ChEBI" id="CHEBI:456216"/>
        <dbReference type="EC" id="2.7.11.1"/>
    </reaction>
</comment>
<keyword evidence="5" id="KW-0418">Kinase</keyword>
<feature type="compositionally biased region" description="Basic and acidic residues" evidence="10">
    <location>
        <begin position="620"/>
        <end position="635"/>
    </location>
</feature>
<feature type="region of interest" description="Disordered" evidence="10">
    <location>
        <begin position="1073"/>
        <end position="1145"/>
    </location>
</feature>
<keyword evidence="14" id="KW-1185">Reference proteome</keyword>
<feature type="compositionally biased region" description="Basic and acidic residues" evidence="10">
    <location>
        <begin position="115"/>
        <end position="130"/>
    </location>
</feature>
<dbReference type="EC" id="2.7.11.1" evidence="2"/>
<evidence type="ECO:0000259" key="11">
    <source>
        <dbReference type="PROSITE" id="PS50835"/>
    </source>
</evidence>
<evidence type="ECO:0000256" key="10">
    <source>
        <dbReference type="SAM" id="MobiDB-lite"/>
    </source>
</evidence>
<evidence type="ECO:0000313" key="13">
    <source>
        <dbReference type="EMBL" id="KAJ8340490.1"/>
    </source>
</evidence>
<dbReference type="Gene3D" id="3.20.200.10">
    <property type="entry name" value="MHCK/EF2 kinase"/>
    <property type="match status" value="1"/>
</dbReference>
<evidence type="ECO:0000259" key="12">
    <source>
        <dbReference type="PROSITE" id="PS51158"/>
    </source>
</evidence>
<sequence length="1145" mass="125670">MQTERNVASVVQDLVMPLREPDVQVPGVFTSAAGQVTTDAGETDTLPNHDRTDLGEPTCRAQPHYRGSGEITMETKADQQKLGHKNMAGQDDTSGHEDSSTVNRDPVGITQNVMKEGDKHAKKDGVESGDGKSMVNSSALVKDNVEMRGKESPLSTAQKMEAETISEMQEEREKDVTDKLTTVQPMTVELKPPIVSQLEEAMAGVREVNIPQPRIPHALDTVTPHLTPNKLECIVPELPQQEGTAISVPKMYNLESPTEHKTVHEKSGSQLLTTTKTLDIAIVESDPVSIIENIRDQEVLSTQQVSEKDRKKTVSKGKAAQKYPDKTEKETYIPVINVCLSEDNELWFDPEPHKVKYPSAIKSAVEEPSKVPTFVVPPISVTSADSPPESSNISKDEVKEMESIPSLVHGVIDDEDLEKSPSLGDKEEISPPASVCEKIIDVKELVKPSVIGVPSGTHLFNQTDTTDLFSSVPDSLIKKTPPLITGLDQDQGKPQKELQTVVEPQTFVDQLQKDESATEKLSLASLEQPMLSPTTLRRFAAKGVTLEAPGLMAVPAIQVDNSPSGEKQADEGTGGDSPPAVPSCETSPRLRRKDSPTLIPSATPEELASGARRKIFVAKSKGEGNEVGEKEDQSKRRTGSQEQEQPYLSPSQSRKSAFLQTNTGQQTPPTERRSPHLGRKKATLEVPKRPEEVVEETDTTKTDVKPAEKETLNPFKAPQVIRKIRGEPFPDAVGHLKLWCQFFNVLSDSTIKWYRDEVEIAEVKRSAGDESQMALAIVQTSSRDCGVYGCSIKNEYGTDTTDFLLSADILSNFLLREDLEVGEEIEMTPIVFTKGLADPGYWGDKFFGRIMIEEAHIGEGCSHKACRVKVIYGLEPVFESGSTCIIKVRNPIAYGTKDESSLAERNLEITKQECKIQNTAREYCKIFAAEARVIENFGTALEMLPRYLMYRPANTIPYATVEIDVPGVFLKYCTMDATGRLITRSTSEAVQKCCAFQHWIHQWTNGNLLVTQLEGVGMRMTNIGIATKSKGYQGLLDSWNPPAFEQFVLQHQCNYYCGLLGLRTLKPVDSLPQPAKIKGSRSPLLNRRAGPACSPQLPKKGVHSPQSTRKATSSPKVAKKSESGNNGKPAGKPKTADVPKAVGTR</sequence>
<reference evidence="13" key="1">
    <citation type="journal article" date="2023" name="Science">
        <title>Genome structures resolve the early diversification of teleost fishes.</title>
        <authorList>
            <person name="Parey E."/>
            <person name="Louis A."/>
            <person name="Montfort J."/>
            <person name="Bouchez O."/>
            <person name="Roques C."/>
            <person name="Iampietro C."/>
            <person name="Lluch J."/>
            <person name="Castinel A."/>
            <person name="Donnadieu C."/>
            <person name="Desvignes T."/>
            <person name="Floi Bucao C."/>
            <person name="Jouanno E."/>
            <person name="Wen M."/>
            <person name="Mejri S."/>
            <person name="Dirks R."/>
            <person name="Jansen H."/>
            <person name="Henkel C."/>
            <person name="Chen W.J."/>
            <person name="Zahm M."/>
            <person name="Cabau C."/>
            <person name="Klopp C."/>
            <person name="Thompson A.W."/>
            <person name="Robinson-Rechavi M."/>
            <person name="Braasch I."/>
            <person name="Lecointre G."/>
            <person name="Bobe J."/>
            <person name="Postlethwait J.H."/>
            <person name="Berthelot C."/>
            <person name="Roest Crollius H."/>
            <person name="Guiguen Y."/>
        </authorList>
    </citation>
    <scope>NUCLEOTIDE SEQUENCE</scope>
    <source>
        <strain evidence="13">WJC10195</strain>
    </source>
</reference>
<evidence type="ECO:0000256" key="6">
    <source>
        <dbReference type="ARBA" id="ARBA00023157"/>
    </source>
</evidence>
<evidence type="ECO:0000256" key="9">
    <source>
        <dbReference type="ARBA" id="ARBA00048679"/>
    </source>
</evidence>
<dbReference type="AlphaFoldDB" id="A0A9Q1EKK1"/>
<feature type="region of interest" description="Disordered" evidence="10">
    <location>
        <begin position="34"/>
        <end position="107"/>
    </location>
</feature>
<feature type="compositionally biased region" description="Polar residues" evidence="10">
    <location>
        <begin position="1104"/>
        <end position="1115"/>
    </location>
</feature>
<keyword evidence="7" id="KW-0393">Immunoglobulin domain</keyword>
<dbReference type="OrthoDB" id="301415at2759"/>
<dbReference type="InterPro" id="IPR013098">
    <property type="entry name" value="Ig_I-set"/>
</dbReference>
<feature type="domain" description="Alpha-type protein kinase" evidence="12">
    <location>
        <begin position="834"/>
        <end position="1065"/>
    </location>
</feature>
<dbReference type="GO" id="GO:0055013">
    <property type="term" value="P:cardiac muscle cell development"/>
    <property type="evidence" value="ECO:0007669"/>
    <property type="project" value="TreeGrafter"/>
</dbReference>
<dbReference type="SUPFAM" id="SSF56112">
    <property type="entry name" value="Protein kinase-like (PK-like)"/>
    <property type="match status" value="1"/>
</dbReference>
<feature type="region of interest" description="Disordered" evidence="10">
    <location>
        <begin position="115"/>
        <end position="134"/>
    </location>
</feature>
<dbReference type="InterPro" id="IPR011009">
    <property type="entry name" value="Kinase-like_dom_sf"/>
</dbReference>
<evidence type="ECO:0000256" key="7">
    <source>
        <dbReference type="ARBA" id="ARBA00023319"/>
    </source>
</evidence>
<dbReference type="Proteomes" id="UP001152622">
    <property type="component" value="Chromosome 16"/>
</dbReference>
<feature type="compositionally biased region" description="Polar residues" evidence="10">
    <location>
        <begin position="640"/>
        <end position="669"/>
    </location>
</feature>
<dbReference type="CDD" id="cd16973">
    <property type="entry name" value="Alpha_kinase_ALPK3"/>
    <property type="match status" value="1"/>
</dbReference>
<proteinExistence type="inferred from homology"/>
<dbReference type="InterPro" id="IPR013783">
    <property type="entry name" value="Ig-like_fold"/>
</dbReference>
<dbReference type="GO" id="GO:0005634">
    <property type="term" value="C:nucleus"/>
    <property type="evidence" value="ECO:0007669"/>
    <property type="project" value="TreeGrafter"/>
</dbReference>
<dbReference type="PANTHER" id="PTHR47091">
    <property type="entry name" value="ALPHA-PROTEIN KINASE 2-RELATED"/>
    <property type="match status" value="1"/>
</dbReference>
<dbReference type="PROSITE" id="PS51158">
    <property type="entry name" value="ALPHA_KINASE"/>
    <property type="match status" value="1"/>
</dbReference>
<dbReference type="SMART" id="SM00811">
    <property type="entry name" value="Alpha_kinase"/>
    <property type="match status" value="1"/>
</dbReference>